<organism evidence="1 2">
    <name type="scientific">Tetrahymena thermophila (strain SB210)</name>
    <dbReference type="NCBI Taxonomy" id="312017"/>
    <lineage>
        <taxon>Eukaryota</taxon>
        <taxon>Sar</taxon>
        <taxon>Alveolata</taxon>
        <taxon>Ciliophora</taxon>
        <taxon>Intramacronucleata</taxon>
        <taxon>Oligohymenophorea</taxon>
        <taxon>Hymenostomatida</taxon>
        <taxon>Tetrahymenina</taxon>
        <taxon>Tetrahymenidae</taxon>
        <taxon>Tetrahymena</taxon>
    </lineage>
</organism>
<reference evidence="2" key="1">
    <citation type="journal article" date="2006" name="PLoS Biol.">
        <title>Macronuclear genome sequence of the ciliate Tetrahymena thermophila, a model eukaryote.</title>
        <authorList>
            <person name="Eisen J.A."/>
            <person name="Coyne R.S."/>
            <person name="Wu M."/>
            <person name="Wu D."/>
            <person name="Thiagarajan M."/>
            <person name="Wortman J.R."/>
            <person name="Badger J.H."/>
            <person name="Ren Q."/>
            <person name="Amedeo P."/>
            <person name="Jones K.M."/>
            <person name="Tallon L.J."/>
            <person name="Delcher A.L."/>
            <person name="Salzberg S.L."/>
            <person name="Silva J.C."/>
            <person name="Haas B.J."/>
            <person name="Majoros W.H."/>
            <person name="Farzad M."/>
            <person name="Carlton J.M."/>
            <person name="Smith R.K. Jr."/>
            <person name="Garg J."/>
            <person name="Pearlman R.E."/>
            <person name="Karrer K.M."/>
            <person name="Sun L."/>
            <person name="Manning G."/>
            <person name="Elde N.C."/>
            <person name="Turkewitz A.P."/>
            <person name="Asai D.J."/>
            <person name="Wilkes D.E."/>
            <person name="Wang Y."/>
            <person name="Cai H."/>
            <person name="Collins K."/>
            <person name="Stewart B.A."/>
            <person name="Lee S.R."/>
            <person name="Wilamowska K."/>
            <person name="Weinberg Z."/>
            <person name="Ruzzo W.L."/>
            <person name="Wloga D."/>
            <person name="Gaertig J."/>
            <person name="Frankel J."/>
            <person name="Tsao C.-C."/>
            <person name="Gorovsky M.A."/>
            <person name="Keeling P.J."/>
            <person name="Waller R.F."/>
            <person name="Patron N.J."/>
            <person name="Cherry J.M."/>
            <person name="Stover N.A."/>
            <person name="Krieger C.J."/>
            <person name="del Toro C."/>
            <person name="Ryder H.F."/>
            <person name="Williamson S.C."/>
            <person name="Barbeau R.A."/>
            <person name="Hamilton E.P."/>
            <person name="Orias E."/>
        </authorList>
    </citation>
    <scope>NUCLEOTIDE SEQUENCE [LARGE SCALE GENOMIC DNA]</scope>
    <source>
        <strain evidence="2">SB210</strain>
    </source>
</reference>
<dbReference type="EMBL" id="GG662828">
    <property type="protein sequence ID" value="EWS76075.1"/>
    <property type="molecule type" value="Genomic_DNA"/>
</dbReference>
<dbReference type="RefSeq" id="XP_012651382.1">
    <property type="nucleotide sequence ID" value="XM_012795928.1"/>
</dbReference>
<keyword evidence="2" id="KW-1185">Reference proteome</keyword>
<dbReference type="Proteomes" id="UP000009168">
    <property type="component" value="Unassembled WGS sequence"/>
</dbReference>
<dbReference type="AlphaFoldDB" id="W7X9I7"/>
<evidence type="ECO:0000313" key="1">
    <source>
        <dbReference type="EMBL" id="EWS76075.1"/>
    </source>
</evidence>
<accession>W7X9I7</accession>
<gene>
    <name evidence="1" type="ORF">TTHERM_000550839</name>
</gene>
<name>W7X9I7_TETTS</name>
<sequence>MPSVCSEQKCIKLSQFITLNYQAKLGLYKIEFSFLGNGALSHQRFEKIHSIYYSMFINLNSLKKMKFKIVYPINYLKQQNSQSELINLLKRHGLIQANYGLCMQQYQLSINLIIYLCFKQ</sequence>
<proteinExistence type="predicted"/>
<evidence type="ECO:0000313" key="2">
    <source>
        <dbReference type="Proteomes" id="UP000009168"/>
    </source>
</evidence>
<dbReference type="KEGG" id="tet:TTHERM_000550839"/>
<dbReference type="InParanoid" id="W7X9I7"/>
<protein>
    <submittedName>
        <fullName evidence="1">Uncharacterized protein</fullName>
    </submittedName>
</protein>
<dbReference type="GeneID" id="24439535"/>